<evidence type="ECO:0000313" key="4">
    <source>
        <dbReference type="Proteomes" id="UP000182719"/>
    </source>
</evidence>
<dbReference type="EMBL" id="FOAP01000010">
    <property type="protein sequence ID" value="SEL95919.1"/>
    <property type="molecule type" value="Genomic_DNA"/>
</dbReference>
<keyword evidence="2" id="KW-0472">Membrane</keyword>
<organism evidence="3 4">
    <name type="scientific">Stigmatella aurantiaca</name>
    <dbReference type="NCBI Taxonomy" id="41"/>
    <lineage>
        <taxon>Bacteria</taxon>
        <taxon>Pseudomonadati</taxon>
        <taxon>Myxococcota</taxon>
        <taxon>Myxococcia</taxon>
        <taxon>Myxococcales</taxon>
        <taxon>Cystobacterineae</taxon>
        <taxon>Archangiaceae</taxon>
        <taxon>Stigmatella</taxon>
    </lineage>
</organism>
<proteinExistence type="predicted"/>
<evidence type="ECO:0000313" key="3">
    <source>
        <dbReference type="EMBL" id="SEL95919.1"/>
    </source>
</evidence>
<keyword evidence="4" id="KW-1185">Reference proteome</keyword>
<keyword evidence="2" id="KW-1133">Transmembrane helix</keyword>
<name>A0A1H7UGI3_STIAU</name>
<gene>
    <name evidence="3" type="ORF">SAMN05444354_11036</name>
</gene>
<dbReference type="AlphaFoldDB" id="A0A1H7UGI3"/>
<dbReference type="OrthoDB" id="5382759at2"/>
<keyword evidence="2" id="KW-0812">Transmembrane</keyword>
<sequence length="213" mass="22581">MGGVETGHLRRQGGWRQNRLTTSGRGVWSACLLLATLAAAAPPQPDRITVDRRGGVLELAWSDSEERLQGSIQPLAPRAGEPLKVTLHVGSFQGAPFEGPLTVSLRERGATHGQVLTVPKGAVNWHAEFVPERAAVHQLDVSFRTTRIKVLHAELDVGAPRLPHLLLWGGLGLGVLLALLGGLRLLQKEKPSGSPAPETGISSAPGPDEPSSL</sequence>
<feature type="region of interest" description="Disordered" evidence="1">
    <location>
        <begin position="188"/>
        <end position="213"/>
    </location>
</feature>
<protein>
    <submittedName>
        <fullName evidence="3">Uncharacterized protein</fullName>
    </submittedName>
</protein>
<accession>A0A1H7UGI3</accession>
<dbReference type="Proteomes" id="UP000182719">
    <property type="component" value="Unassembled WGS sequence"/>
</dbReference>
<feature type="transmembrane region" description="Helical" evidence="2">
    <location>
        <begin position="165"/>
        <end position="186"/>
    </location>
</feature>
<reference evidence="4" key="1">
    <citation type="submission" date="2016-10" db="EMBL/GenBank/DDBJ databases">
        <authorList>
            <person name="Varghese N."/>
            <person name="Submissions S."/>
        </authorList>
    </citation>
    <scope>NUCLEOTIDE SEQUENCE [LARGE SCALE GENOMIC DNA]</scope>
    <source>
        <strain evidence="4">DSM 17044</strain>
    </source>
</reference>
<evidence type="ECO:0000256" key="2">
    <source>
        <dbReference type="SAM" id="Phobius"/>
    </source>
</evidence>
<evidence type="ECO:0000256" key="1">
    <source>
        <dbReference type="SAM" id="MobiDB-lite"/>
    </source>
</evidence>